<organism evidence="1 2">
    <name type="scientific">Microbacterium phyllosphaerae</name>
    <dbReference type="NCBI Taxonomy" id="124798"/>
    <lineage>
        <taxon>Bacteria</taxon>
        <taxon>Bacillati</taxon>
        <taxon>Actinomycetota</taxon>
        <taxon>Actinomycetes</taxon>
        <taxon>Micrococcales</taxon>
        <taxon>Microbacteriaceae</taxon>
        <taxon>Microbacterium</taxon>
    </lineage>
</organism>
<evidence type="ECO:0000313" key="2">
    <source>
        <dbReference type="Proteomes" id="UP000703720"/>
    </source>
</evidence>
<name>A0ABS4WTA7_9MICO</name>
<dbReference type="Proteomes" id="UP000703720">
    <property type="component" value="Unassembled WGS sequence"/>
</dbReference>
<dbReference type="EMBL" id="JAGIOA010000001">
    <property type="protein sequence ID" value="MBP2379420.1"/>
    <property type="molecule type" value="Genomic_DNA"/>
</dbReference>
<evidence type="ECO:0008006" key="3">
    <source>
        <dbReference type="Google" id="ProtNLM"/>
    </source>
</evidence>
<gene>
    <name evidence="1" type="ORF">JOF42_002915</name>
</gene>
<reference evidence="1 2" key="1">
    <citation type="submission" date="2021-03" db="EMBL/GenBank/DDBJ databases">
        <title>Sequencing the genomes of 1000 actinobacteria strains.</title>
        <authorList>
            <person name="Klenk H.-P."/>
        </authorList>
    </citation>
    <scope>NUCLEOTIDE SEQUENCE [LARGE SCALE GENOMIC DNA]</scope>
    <source>
        <strain evidence="1 2">DSM 13468</strain>
    </source>
</reference>
<protein>
    <recommendedName>
        <fullName evidence="3">Nuclear transport factor 2 family protein</fullName>
    </recommendedName>
</protein>
<sequence length="183" mass="19332">MLSVRGRKNLAVGAYVVSTLMVLGTAQLVGCAPEPAPAPSPTPAFASEEEAFAAAEEVYRAYNDAGNARIRGEQEPDPQSFLEGVALEGDIEGQGLLREWGFHASGEATIMSFVGREASVDDPIAEVTGYVCIDVSKLRVISRTGLDVTPPDRGDVVSQVVQFAGDSEHLMITRESSADEGSC</sequence>
<dbReference type="RefSeq" id="WP_210098496.1">
    <property type="nucleotide sequence ID" value="NZ_BAAAIO010000002.1"/>
</dbReference>
<accession>A0ABS4WTA7</accession>
<comment type="caution">
    <text evidence="1">The sequence shown here is derived from an EMBL/GenBank/DDBJ whole genome shotgun (WGS) entry which is preliminary data.</text>
</comment>
<keyword evidence="2" id="KW-1185">Reference proteome</keyword>
<proteinExistence type="predicted"/>
<evidence type="ECO:0000313" key="1">
    <source>
        <dbReference type="EMBL" id="MBP2379420.1"/>
    </source>
</evidence>